<dbReference type="EMBL" id="MDHN01000031">
    <property type="protein sequence ID" value="OFC70084.1"/>
    <property type="molecule type" value="Genomic_DNA"/>
</dbReference>
<dbReference type="InterPro" id="IPR001584">
    <property type="entry name" value="Integrase_cat-core"/>
</dbReference>
<reference evidence="4 7" key="1">
    <citation type="submission" date="2016-08" db="EMBL/GenBank/DDBJ databases">
        <authorList>
            <person name="Seilhamer J.J."/>
        </authorList>
    </citation>
    <scope>NUCLEOTIDE SEQUENCE [LARGE SCALE GENOMIC DNA]</scope>
    <source>
        <strain evidence="4 7">KCTC 42603</strain>
    </source>
</reference>
<evidence type="ECO:0000313" key="6">
    <source>
        <dbReference type="EMBL" id="OFC70819.1"/>
    </source>
</evidence>
<dbReference type="InterPro" id="IPR054353">
    <property type="entry name" value="IstA-like_C"/>
</dbReference>
<evidence type="ECO:0000256" key="1">
    <source>
        <dbReference type="ARBA" id="ARBA00009277"/>
    </source>
</evidence>
<dbReference type="GO" id="GO:0015074">
    <property type="term" value="P:DNA integration"/>
    <property type="evidence" value="ECO:0007669"/>
    <property type="project" value="InterPro"/>
</dbReference>
<proteinExistence type="inferred from homology"/>
<dbReference type="InterPro" id="IPR012337">
    <property type="entry name" value="RNaseH-like_sf"/>
</dbReference>
<sequence length="497" mass="57259">MSGTHITEKQVRLYMKFRKDFTQEVAASKANISVSSARRIENGRHQPKKAHRHWRTRPDPLEAVWESIVIPLLKQDKLITPVGVFDYLCDSHSDQFPTSARRTLERRIKKWRQLHGGAQDVMFLQHHESGLLGICDFTHVKSPVTIGHEPCKHMLFNYRLAASGWHYSHVIYGGESFAAFSDGLQNAFRASGGVPKEVRTDSLSAAYRNHDDAGKFTERYASLMAHYGFTGTRNNTGVAHENGVIESSNRHIKAQLEQALRIRGSYDFNCRDDYEDFIRQLVARRNKRINTAFIKEQRQLQPLPPAGSVNYSTEYVRVSRTSTISIKRVTYTVPSRLVGSRLRVQVYDDRLALYLGHELTYTLERVYTTGTARKRSVNYKHVIDALVKKPQAFRCSQWRDELLPNEDYRSIWQYANGNMKADDACRYIVRVLHLASKGDNEVRLGRFIMQQLNSGRLPSLFDCQERFQQQPRHIPQLQVGQHPLKLYSLLLQGGRQT</sequence>
<evidence type="ECO:0000313" key="4">
    <source>
        <dbReference type="EMBL" id="OFC70084.1"/>
    </source>
</evidence>
<gene>
    <name evidence="6" type="ORF">BFC18_10200</name>
    <name evidence="5" type="ORF">BFC18_11385</name>
    <name evidence="4" type="ORF">BFC18_15255</name>
    <name evidence="3" type="ORF">BFC18_15960</name>
</gene>
<dbReference type="OrthoDB" id="9795424at2"/>
<feature type="domain" description="Integrase catalytic" evidence="2">
    <location>
        <begin position="124"/>
        <end position="313"/>
    </location>
</feature>
<dbReference type="GO" id="GO:0003676">
    <property type="term" value="F:nucleic acid binding"/>
    <property type="evidence" value="ECO:0007669"/>
    <property type="project" value="InterPro"/>
</dbReference>
<comment type="caution">
    <text evidence="4">The sequence shown here is derived from an EMBL/GenBank/DDBJ whole genome shotgun (WGS) entry which is preliminary data.</text>
</comment>
<dbReference type="PANTHER" id="PTHR35004:SF7">
    <property type="entry name" value="INTEGRASE PROTEIN"/>
    <property type="match status" value="1"/>
</dbReference>
<dbReference type="EMBL" id="MDHN01000022">
    <property type="protein sequence ID" value="OFC70808.1"/>
    <property type="molecule type" value="Genomic_DNA"/>
</dbReference>
<dbReference type="Pfam" id="PF22483">
    <property type="entry name" value="Mu-transpos_C_2"/>
    <property type="match status" value="1"/>
</dbReference>
<dbReference type="EMBL" id="MDHN01000035">
    <property type="protein sequence ID" value="OFC69861.1"/>
    <property type="molecule type" value="Genomic_DNA"/>
</dbReference>
<dbReference type="Gene3D" id="3.30.420.10">
    <property type="entry name" value="Ribonuclease H-like superfamily/Ribonuclease H"/>
    <property type="match status" value="1"/>
</dbReference>
<dbReference type="RefSeq" id="WP_070125211.1">
    <property type="nucleotide sequence ID" value="NZ_MDHN01000021.1"/>
</dbReference>
<keyword evidence="7" id="KW-1185">Reference proteome</keyword>
<name>A0A1E7Z9J8_9ALTE</name>
<dbReference type="AlphaFoldDB" id="A0A1E7Z9J8"/>
<organism evidence="4 7">
    <name type="scientific">Alteromonas confluentis</name>
    <dbReference type="NCBI Taxonomy" id="1656094"/>
    <lineage>
        <taxon>Bacteria</taxon>
        <taxon>Pseudomonadati</taxon>
        <taxon>Pseudomonadota</taxon>
        <taxon>Gammaproteobacteria</taxon>
        <taxon>Alteromonadales</taxon>
        <taxon>Alteromonadaceae</taxon>
        <taxon>Alteromonas/Salinimonas group</taxon>
        <taxon>Alteromonas</taxon>
    </lineage>
</organism>
<dbReference type="PROSITE" id="PS50994">
    <property type="entry name" value="INTEGRASE"/>
    <property type="match status" value="1"/>
</dbReference>
<evidence type="ECO:0000313" key="5">
    <source>
        <dbReference type="EMBL" id="OFC70808.1"/>
    </source>
</evidence>
<dbReference type="PANTHER" id="PTHR35004">
    <property type="entry name" value="TRANSPOSASE RV3428C-RELATED"/>
    <property type="match status" value="1"/>
</dbReference>
<evidence type="ECO:0000313" key="3">
    <source>
        <dbReference type="EMBL" id="OFC69861.1"/>
    </source>
</evidence>
<evidence type="ECO:0000313" key="7">
    <source>
        <dbReference type="Proteomes" id="UP000175691"/>
    </source>
</evidence>
<dbReference type="NCBIfam" id="NF033546">
    <property type="entry name" value="transpos_IS21"/>
    <property type="match status" value="1"/>
</dbReference>
<evidence type="ECO:0000259" key="2">
    <source>
        <dbReference type="PROSITE" id="PS50994"/>
    </source>
</evidence>
<dbReference type="EMBL" id="MDHN01000021">
    <property type="protein sequence ID" value="OFC70819.1"/>
    <property type="molecule type" value="Genomic_DNA"/>
</dbReference>
<accession>A0A1E7Z9J8</accession>
<comment type="similarity">
    <text evidence="1">Belongs to the transposase IS21/IS408/IS1162 family.</text>
</comment>
<protein>
    <submittedName>
        <fullName evidence="4">Integrase</fullName>
    </submittedName>
</protein>
<dbReference type="SUPFAM" id="SSF53098">
    <property type="entry name" value="Ribonuclease H-like"/>
    <property type="match status" value="1"/>
</dbReference>
<dbReference type="STRING" id="1656094.BFC18_10200"/>
<dbReference type="Proteomes" id="UP000175691">
    <property type="component" value="Unassembled WGS sequence"/>
</dbReference>
<dbReference type="InterPro" id="IPR036397">
    <property type="entry name" value="RNaseH_sf"/>
</dbReference>